<dbReference type="EMBL" id="PFGP01000023">
    <property type="protein sequence ID" value="PIW66860.1"/>
    <property type="molecule type" value="Genomic_DNA"/>
</dbReference>
<comment type="pathway">
    <text evidence="1 11">Lipid metabolism; fatty acid biosynthesis.</text>
</comment>
<comment type="function">
    <text evidence="11">Involved in the type II fatty acid elongation cycle. Catalyzes the elongation of a wide range of acyl-ACP by the addition of two carbons from malonyl-ACP to an acyl acceptor. Can efficiently catalyze the conversion of palmitoleoyl-ACP (cis-hexadec-9-enoyl-ACP) to cis-vaccenoyl-ACP (cis-octadec-11-enoyl-ACP), an essential step in the thermal regulation of fatty acid composition.</text>
</comment>
<reference evidence="15 16" key="1">
    <citation type="submission" date="2017-09" db="EMBL/GenBank/DDBJ databases">
        <title>Depth-based differentiation of microbial function through sediment-hosted aquifers and enrichment of novel symbionts in the deep terrestrial subsurface.</title>
        <authorList>
            <person name="Probst A.J."/>
            <person name="Ladd B."/>
            <person name="Jarett J.K."/>
            <person name="Geller-Mcgrath D.E."/>
            <person name="Sieber C.M."/>
            <person name="Emerson J.B."/>
            <person name="Anantharaman K."/>
            <person name="Thomas B.C."/>
            <person name="Malmstrom R."/>
            <person name="Stieglmeier M."/>
            <person name="Klingl A."/>
            <person name="Woyke T."/>
            <person name="Ryan C.M."/>
            <person name="Banfield J.F."/>
        </authorList>
    </citation>
    <scope>NUCLEOTIDE SEQUENCE [LARGE SCALE GENOMIC DNA]</scope>
    <source>
        <strain evidence="15">CG12_big_fil_rev_8_21_14_0_65_43_15</strain>
    </source>
</reference>
<dbReference type="Pfam" id="PF02801">
    <property type="entry name" value="Ketoacyl-synt_C"/>
    <property type="match status" value="1"/>
</dbReference>
<feature type="active site" description="For beta-ketoacyl synthase activity" evidence="12">
    <location>
        <position position="166"/>
    </location>
</feature>
<dbReference type="Pfam" id="PF00109">
    <property type="entry name" value="ketoacyl-synt"/>
    <property type="match status" value="1"/>
</dbReference>
<dbReference type="InterPro" id="IPR018201">
    <property type="entry name" value="Ketoacyl_synth_AS"/>
</dbReference>
<dbReference type="InterPro" id="IPR016039">
    <property type="entry name" value="Thiolase-like"/>
</dbReference>
<dbReference type="NCBIfam" id="TIGR03150">
    <property type="entry name" value="fabF"/>
    <property type="match status" value="1"/>
</dbReference>
<comment type="catalytic activity">
    <reaction evidence="11">
        <text>a fatty acyl-[ACP] + malonyl-[ACP] + H(+) = a 3-oxoacyl-[ACP] + holo-[ACP] + CO2</text>
        <dbReference type="Rhea" id="RHEA:22836"/>
        <dbReference type="Rhea" id="RHEA-COMP:9623"/>
        <dbReference type="Rhea" id="RHEA-COMP:9685"/>
        <dbReference type="Rhea" id="RHEA-COMP:9916"/>
        <dbReference type="Rhea" id="RHEA-COMP:14125"/>
        <dbReference type="ChEBI" id="CHEBI:15378"/>
        <dbReference type="ChEBI" id="CHEBI:16526"/>
        <dbReference type="ChEBI" id="CHEBI:64479"/>
        <dbReference type="ChEBI" id="CHEBI:78449"/>
        <dbReference type="ChEBI" id="CHEBI:78776"/>
        <dbReference type="ChEBI" id="CHEBI:138651"/>
    </reaction>
</comment>
<dbReference type="EC" id="2.3.1.179" evidence="3 11"/>
<dbReference type="PROSITE" id="PS52004">
    <property type="entry name" value="KS3_2"/>
    <property type="match status" value="1"/>
</dbReference>
<keyword evidence="10 11" id="KW-0012">Acyltransferase</keyword>
<evidence type="ECO:0000256" key="6">
    <source>
        <dbReference type="ARBA" id="ARBA00022679"/>
    </source>
</evidence>
<dbReference type="PANTHER" id="PTHR11712:SF336">
    <property type="entry name" value="3-OXOACYL-[ACYL-CARRIER-PROTEIN] SYNTHASE, MITOCHONDRIAL"/>
    <property type="match status" value="1"/>
</dbReference>
<comment type="catalytic activity">
    <reaction evidence="11">
        <text>(9Z)-hexadecenoyl-[ACP] + malonyl-[ACP] + H(+) = 3-oxo-(11Z)-octadecenoyl-[ACP] + holo-[ACP] + CO2</text>
        <dbReference type="Rhea" id="RHEA:55040"/>
        <dbReference type="Rhea" id="RHEA-COMP:9623"/>
        <dbReference type="Rhea" id="RHEA-COMP:9685"/>
        <dbReference type="Rhea" id="RHEA-COMP:10800"/>
        <dbReference type="Rhea" id="RHEA-COMP:14074"/>
        <dbReference type="ChEBI" id="CHEBI:15378"/>
        <dbReference type="ChEBI" id="CHEBI:16526"/>
        <dbReference type="ChEBI" id="CHEBI:64479"/>
        <dbReference type="ChEBI" id="CHEBI:78449"/>
        <dbReference type="ChEBI" id="CHEBI:83989"/>
        <dbReference type="ChEBI" id="CHEBI:138538"/>
        <dbReference type="EC" id="2.3.1.179"/>
    </reaction>
</comment>
<comment type="similarity">
    <text evidence="2 11 13">Belongs to the thiolase-like superfamily. Beta-ketoacyl-ACP synthases family.</text>
</comment>
<evidence type="ECO:0000256" key="10">
    <source>
        <dbReference type="ARBA" id="ARBA00023315"/>
    </source>
</evidence>
<dbReference type="NCBIfam" id="NF004970">
    <property type="entry name" value="PRK06333.1"/>
    <property type="match status" value="1"/>
</dbReference>
<dbReference type="InterPro" id="IPR020841">
    <property type="entry name" value="PKS_Beta-ketoAc_synthase_dom"/>
</dbReference>
<dbReference type="PIRSF" id="PIRSF000447">
    <property type="entry name" value="KAS_II"/>
    <property type="match status" value="1"/>
</dbReference>
<dbReference type="GO" id="GO:0006633">
    <property type="term" value="P:fatty acid biosynthetic process"/>
    <property type="evidence" value="ECO:0007669"/>
    <property type="project" value="UniProtKB-UniRule"/>
</dbReference>
<evidence type="ECO:0000256" key="7">
    <source>
        <dbReference type="ARBA" id="ARBA00022832"/>
    </source>
</evidence>
<evidence type="ECO:0000313" key="16">
    <source>
        <dbReference type="Proteomes" id="UP000231267"/>
    </source>
</evidence>
<proteinExistence type="inferred from homology"/>
<evidence type="ECO:0000256" key="4">
    <source>
        <dbReference type="ARBA" id="ARBA00014657"/>
    </source>
</evidence>
<dbReference type="InterPro" id="IPR014030">
    <property type="entry name" value="Ketoacyl_synth_N"/>
</dbReference>
<dbReference type="SUPFAM" id="SSF53901">
    <property type="entry name" value="Thiolase-like"/>
    <property type="match status" value="2"/>
</dbReference>
<feature type="domain" description="Ketosynthase family 3 (KS3)" evidence="14">
    <location>
        <begin position="5"/>
        <end position="413"/>
    </location>
</feature>
<evidence type="ECO:0000259" key="14">
    <source>
        <dbReference type="PROSITE" id="PS52004"/>
    </source>
</evidence>
<keyword evidence="5 11" id="KW-0444">Lipid biosynthesis</keyword>
<accession>A0A2J0LLC6</accession>
<evidence type="ECO:0000256" key="12">
    <source>
        <dbReference type="PIRSR" id="PIRSR000447-1"/>
    </source>
</evidence>
<keyword evidence="7" id="KW-0276">Fatty acid metabolism</keyword>
<dbReference type="SMART" id="SM00825">
    <property type="entry name" value="PKS_KS"/>
    <property type="match status" value="1"/>
</dbReference>
<dbReference type="FunFam" id="3.40.47.10:FF:000009">
    <property type="entry name" value="3-oxoacyl-[acyl-carrier-protein] synthase 2"/>
    <property type="match status" value="1"/>
</dbReference>
<dbReference type="PANTHER" id="PTHR11712">
    <property type="entry name" value="POLYKETIDE SYNTHASE-RELATED"/>
    <property type="match status" value="1"/>
</dbReference>
<evidence type="ECO:0000256" key="8">
    <source>
        <dbReference type="ARBA" id="ARBA00023098"/>
    </source>
</evidence>
<name>A0A2J0LLC6_9BACT</name>
<dbReference type="GO" id="GO:0004315">
    <property type="term" value="F:3-oxoacyl-[acyl-carrier-protein] synthase activity"/>
    <property type="evidence" value="ECO:0007669"/>
    <property type="project" value="UniProtKB-UniRule"/>
</dbReference>
<organism evidence="15 16">
    <name type="scientific">Candidatus Taenaricola geysiri</name>
    <dbReference type="NCBI Taxonomy" id="1974752"/>
    <lineage>
        <taxon>Bacteria</taxon>
        <taxon>Pseudomonadati</taxon>
        <taxon>Candidatus Omnitrophota</taxon>
        <taxon>Candidatus Taenaricola</taxon>
    </lineage>
</organism>
<evidence type="ECO:0000313" key="15">
    <source>
        <dbReference type="EMBL" id="PIW66860.1"/>
    </source>
</evidence>
<dbReference type="Gene3D" id="3.40.47.10">
    <property type="match status" value="1"/>
</dbReference>
<sequence>MNITKRRVVITGMGVLSPVGNNLNDFWSALMEGKNGVGMVTAFDSSKFTSHLSAEVKDFNPAAILNSKQIKRMDRFVQFGVYAAKMAFDDSAIDITKEDPKRIGVLVGSGIGGLHTIEKQVEIYLTKGPSRLSPFLIPMLIVNMASGQISIMLGLKGPNSCVATACASGTHAIGDAFKIIQRGDVDVMVTGGAEGCITPVGFGGFCALKALSTRNDDPQHASRPFERDRDGFIIGEGAGILVIEELEHAKARNAKIYCELTGYSMTGDAYHMTAPDPEGEGAAECMALCVKDAGIKPEDVNYINAHGTSTKYNDSIETKAIKKTFGKHAYKLAVSSTKSMTGHLLGAAGGVEAVACAMAIKHGIIPPTINYENPDPECDLDYVPNKARKADVNVALSNSLGFGGHNATIALKKIQ</sequence>
<evidence type="ECO:0000256" key="2">
    <source>
        <dbReference type="ARBA" id="ARBA00008467"/>
    </source>
</evidence>
<dbReference type="NCBIfam" id="NF005589">
    <property type="entry name" value="PRK07314.1"/>
    <property type="match status" value="1"/>
</dbReference>
<comment type="caution">
    <text evidence="15">The sequence shown here is derived from an EMBL/GenBank/DDBJ whole genome shotgun (WGS) entry which is preliminary data.</text>
</comment>
<evidence type="ECO:0000256" key="9">
    <source>
        <dbReference type="ARBA" id="ARBA00023160"/>
    </source>
</evidence>
<evidence type="ECO:0000256" key="13">
    <source>
        <dbReference type="RuleBase" id="RU003694"/>
    </source>
</evidence>
<dbReference type="InterPro" id="IPR000794">
    <property type="entry name" value="Beta-ketoacyl_synthase"/>
</dbReference>
<protein>
    <recommendedName>
        <fullName evidence="4 11">3-oxoacyl-[acyl-carrier-protein] synthase 2</fullName>
        <ecNumber evidence="3 11">2.3.1.179</ecNumber>
    </recommendedName>
</protein>
<dbReference type="GO" id="GO:0005829">
    <property type="term" value="C:cytosol"/>
    <property type="evidence" value="ECO:0007669"/>
    <property type="project" value="TreeGrafter"/>
</dbReference>
<dbReference type="UniPathway" id="UPA00094"/>
<evidence type="ECO:0000256" key="11">
    <source>
        <dbReference type="PIRNR" id="PIRNR000447"/>
    </source>
</evidence>
<evidence type="ECO:0000256" key="5">
    <source>
        <dbReference type="ARBA" id="ARBA00022516"/>
    </source>
</evidence>
<gene>
    <name evidence="15" type="primary">fabF</name>
    <name evidence="15" type="ORF">COW11_01065</name>
</gene>
<keyword evidence="6 11" id="KW-0808">Transferase</keyword>
<dbReference type="PROSITE" id="PS00606">
    <property type="entry name" value="KS3_1"/>
    <property type="match status" value="1"/>
</dbReference>
<dbReference type="InterPro" id="IPR014031">
    <property type="entry name" value="Ketoacyl_synth_C"/>
</dbReference>
<evidence type="ECO:0000256" key="3">
    <source>
        <dbReference type="ARBA" id="ARBA00012356"/>
    </source>
</evidence>
<dbReference type="InterPro" id="IPR017568">
    <property type="entry name" value="3-oxoacyl-ACP_synth-2"/>
</dbReference>
<dbReference type="AlphaFoldDB" id="A0A2J0LLC6"/>
<keyword evidence="9 11" id="KW-0275">Fatty acid biosynthesis</keyword>
<dbReference type="CDD" id="cd00834">
    <property type="entry name" value="KAS_I_II"/>
    <property type="match status" value="1"/>
</dbReference>
<keyword evidence="8" id="KW-0443">Lipid metabolism</keyword>
<evidence type="ECO:0000256" key="1">
    <source>
        <dbReference type="ARBA" id="ARBA00005194"/>
    </source>
</evidence>
<dbReference type="Proteomes" id="UP000231267">
    <property type="component" value="Unassembled WGS sequence"/>
</dbReference>